<dbReference type="EC" id="2.4.99.28" evidence="9"/>
<evidence type="ECO:0000256" key="10">
    <source>
        <dbReference type="ARBA" id="ARBA00049902"/>
    </source>
</evidence>
<dbReference type="Pfam" id="PF00905">
    <property type="entry name" value="Transpeptidase"/>
    <property type="match status" value="1"/>
</dbReference>
<dbReference type="GO" id="GO:0008955">
    <property type="term" value="F:peptidoglycan glycosyltransferase activity"/>
    <property type="evidence" value="ECO:0007669"/>
    <property type="project" value="UniProtKB-EC"/>
</dbReference>
<evidence type="ECO:0000256" key="1">
    <source>
        <dbReference type="ARBA" id="ARBA00004370"/>
    </source>
</evidence>
<evidence type="ECO:0000313" key="12">
    <source>
        <dbReference type="EMBL" id="PIP25173.1"/>
    </source>
</evidence>
<dbReference type="GO" id="GO:0008658">
    <property type="term" value="F:penicillin binding"/>
    <property type="evidence" value="ECO:0007669"/>
    <property type="project" value="InterPro"/>
</dbReference>
<dbReference type="EMBL" id="PCRS01000002">
    <property type="protein sequence ID" value="PIP25173.1"/>
    <property type="molecule type" value="Genomic_DNA"/>
</dbReference>
<reference evidence="12 13" key="1">
    <citation type="submission" date="2017-09" db="EMBL/GenBank/DDBJ databases">
        <title>Depth-based differentiation of microbial function through sediment-hosted aquifers and enrichment of novel symbionts in the deep terrestrial subsurface.</title>
        <authorList>
            <person name="Probst A.J."/>
            <person name="Ladd B."/>
            <person name="Jarett J.K."/>
            <person name="Geller-Mcgrath D.E."/>
            <person name="Sieber C.M."/>
            <person name="Emerson J.B."/>
            <person name="Anantharaman K."/>
            <person name="Thomas B.C."/>
            <person name="Malmstrom R."/>
            <person name="Stieglmeier M."/>
            <person name="Klingl A."/>
            <person name="Woyke T."/>
            <person name="Ryan C.M."/>
            <person name="Banfield J.F."/>
        </authorList>
    </citation>
    <scope>NUCLEOTIDE SEQUENCE [LARGE SCALE GENOMIC DNA]</scope>
    <source>
        <strain evidence="12">CG23_combo_of_CG06-09_8_20_14_all_36_12</strain>
    </source>
</reference>
<dbReference type="SUPFAM" id="SSF56601">
    <property type="entry name" value="beta-lactamase/transpeptidase-like"/>
    <property type="match status" value="1"/>
</dbReference>
<evidence type="ECO:0000313" key="13">
    <source>
        <dbReference type="Proteomes" id="UP000228681"/>
    </source>
</evidence>
<evidence type="ECO:0000256" key="8">
    <source>
        <dbReference type="ARBA" id="ARBA00023316"/>
    </source>
</evidence>
<keyword evidence="2" id="KW-1003">Cell membrane</keyword>
<evidence type="ECO:0000259" key="11">
    <source>
        <dbReference type="Pfam" id="PF00905"/>
    </source>
</evidence>
<gene>
    <name evidence="12" type="ORF">COX34_00215</name>
</gene>
<name>A0A2G9Z2K1_9BACT</name>
<dbReference type="InterPro" id="IPR001460">
    <property type="entry name" value="PCN-bd_Tpept"/>
</dbReference>
<protein>
    <recommendedName>
        <fullName evidence="9">peptidoglycan glycosyltransferase</fullName>
        <ecNumber evidence="9">2.4.99.28</ecNumber>
    </recommendedName>
</protein>
<evidence type="ECO:0000256" key="3">
    <source>
        <dbReference type="ARBA" id="ARBA00022676"/>
    </source>
</evidence>
<comment type="caution">
    <text evidence="12">The sequence shown here is derived from an EMBL/GenBank/DDBJ whole genome shotgun (WGS) entry which is preliminary data.</text>
</comment>
<evidence type="ECO:0000256" key="9">
    <source>
        <dbReference type="ARBA" id="ARBA00044770"/>
    </source>
</evidence>
<accession>A0A2G9Z2K1</accession>
<keyword evidence="6" id="KW-0573">Peptidoglycan synthesis</keyword>
<dbReference type="GO" id="GO:0008360">
    <property type="term" value="P:regulation of cell shape"/>
    <property type="evidence" value="ECO:0007669"/>
    <property type="project" value="UniProtKB-KW"/>
</dbReference>
<keyword evidence="5" id="KW-0133">Cell shape</keyword>
<comment type="subcellular location">
    <subcellularLocation>
        <location evidence="1">Membrane</location>
    </subcellularLocation>
</comment>
<evidence type="ECO:0000256" key="2">
    <source>
        <dbReference type="ARBA" id="ARBA00022475"/>
    </source>
</evidence>
<dbReference type="GO" id="GO:0009252">
    <property type="term" value="P:peptidoglycan biosynthetic process"/>
    <property type="evidence" value="ECO:0007669"/>
    <property type="project" value="UniProtKB-KW"/>
</dbReference>
<dbReference type="InterPro" id="IPR012338">
    <property type="entry name" value="Beta-lactam/transpept-like"/>
</dbReference>
<evidence type="ECO:0000256" key="6">
    <source>
        <dbReference type="ARBA" id="ARBA00022984"/>
    </source>
</evidence>
<feature type="non-terminal residue" evidence="12">
    <location>
        <position position="1"/>
    </location>
</feature>
<sequence length="385" mass="42938">KTKEEEVKFSKIRQPIKAPHFVMYIKKQLEEKYGEDFLKSAGLKVYTTLDWELQKIAEESVSWGAEANKGYRAFNASLVAIDPKTGQILAMVGSKDFFGEIYPKNCTPGKDCLFEPYPNVSLLGRQPGSAFKPFVYATAFKKGFNDKTIVIDEETNFGIWGGEPYIPRNYDGRFRGPVTLRQALAQSLNVPSVKVLAYLAGLEDSIQTAKNFGITTLTQPPSWYGLALVLGGGEVRLLDMVSAYSVFATNGLRIPPISIFKIEDSFGNIIEKLNFTPRRILDEGIAQMISDILSDNQARAPIFGLRSPMYFEDFEVAAKTGTTESFKDGWVIGYTPFLVAGVWVGNNDNSPMLKEPGVVVAGPIWRTFMEKALLKFPKETFQKPE</sequence>
<keyword evidence="7" id="KW-0472">Membrane</keyword>
<proteinExistence type="predicted"/>
<keyword evidence="8" id="KW-0961">Cell wall biogenesis/degradation</keyword>
<dbReference type="GO" id="GO:0071555">
    <property type="term" value="P:cell wall organization"/>
    <property type="evidence" value="ECO:0007669"/>
    <property type="project" value="UniProtKB-KW"/>
</dbReference>
<evidence type="ECO:0000256" key="4">
    <source>
        <dbReference type="ARBA" id="ARBA00022679"/>
    </source>
</evidence>
<keyword evidence="3" id="KW-0328">Glycosyltransferase</keyword>
<comment type="catalytic activity">
    <reaction evidence="10">
        <text>[GlcNAc-(1-&gt;4)-Mur2Ac(oyl-L-Ala-gamma-D-Glu-L-Lys-D-Ala-D-Ala)](n)-di-trans,octa-cis-undecaprenyl diphosphate + beta-D-GlcNAc-(1-&gt;4)-Mur2Ac(oyl-L-Ala-gamma-D-Glu-L-Lys-D-Ala-D-Ala)-di-trans,octa-cis-undecaprenyl diphosphate = [GlcNAc-(1-&gt;4)-Mur2Ac(oyl-L-Ala-gamma-D-Glu-L-Lys-D-Ala-D-Ala)](n+1)-di-trans,octa-cis-undecaprenyl diphosphate + di-trans,octa-cis-undecaprenyl diphosphate + H(+)</text>
        <dbReference type="Rhea" id="RHEA:23708"/>
        <dbReference type="Rhea" id="RHEA-COMP:9602"/>
        <dbReference type="Rhea" id="RHEA-COMP:9603"/>
        <dbReference type="ChEBI" id="CHEBI:15378"/>
        <dbReference type="ChEBI" id="CHEBI:58405"/>
        <dbReference type="ChEBI" id="CHEBI:60033"/>
        <dbReference type="ChEBI" id="CHEBI:78435"/>
        <dbReference type="EC" id="2.4.99.28"/>
    </reaction>
</comment>
<feature type="domain" description="Penicillin-binding protein transpeptidase" evidence="11">
    <location>
        <begin position="77"/>
        <end position="337"/>
    </location>
</feature>
<dbReference type="Proteomes" id="UP000228681">
    <property type="component" value="Unassembled WGS sequence"/>
</dbReference>
<keyword evidence="4" id="KW-0808">Transferase</keyword>
<dbReference type="PANTHER" id="PTHR32282:SF11">
    <property type="entry name" value="PENICILLIN-BINDING PROTEIN 1B"/>
    <property type="match status" value="1"/>
</dbReference>
<evidence type="ECO:0000256" key="7">
    <source>
        <dbReference type="ARBA" id="ARBA00023136"/>
    </source>
</evidence>
<evidence type="ECO:0000256" key="5">
    <source>
        <dbReference type="ARBA" id="ARBA00022960"/>
    </source>
</evidence>
<dbReference type="GO" id="GO:0030288">
    <property type="term" value="C:outer membrane-bounded periplasmic space"/>
    <property type="evidence" value="ECO:0007669"/>
    <property type="project" value="TreeGrafter"/>
</dbReference>
<organism evidence="12 13">
    <name type="scientific">Candidatus Nealsonbacteria bacterium CG23_combo_of_CG06-09_8_20_14_all_36_12</name>
    <dbReference type="NCBI Taxonomy" id="1974718"/>
    <lineage>
        <taxon>Bacteria</taxon>
        <taxon>Candidatus Nealsoniibacteriota</taxon>
    </lineage>
</organism>
<dbReference type="PANTHER" id="PTHR32282">
    <property type="entry name" value="BINDING PROTEIN TRANSPEPTIDASE, PUTATIVE-RELATED"/>
    <property type="match status" value="1"/>
</dbReference>
<dbReference type="Gene3D" id="3.40.710.10">
    <property type="entry name" value="DD-peptidase/beta-lactamase superfamily"/>
    <property type="match status" value="1"/>
</dbReference>
<dbReference type="GO" id="GO:0016020">
    <property type="term" value="C:membrane"/>
    <property type="evidence" value="ECO:0007669"/>
    <property type="project" value="UniProtKB-SubCell"/>
</dbReference>
<dbReference type="AlphaFoldDB" id="A0A2G9Z2K1"/>
<dbReference type="InterPro" id="IPR050396">
    <property type="entry name" value="Glycosyltr_51/Transpeptidase"/>
</dbReference>